<evidence type="ECO:0000313" key="1">
    <source>
        <dbReference type="EMBL" id="DBA52233.1"/>
    </source>
</evidence>
<reference evidence="1" key="2">
    <citation type="submission" date="2024-03" db="EMBL/GenBank/DDBJ databases">
        <authorList>
            <person name="Ni Y."/>
            <person name="Xu T."/>
            <person name="Yan S."/>
            <person name="Chen L."/>
            <person name="Wang Y."/>
        </authorList>
    </citation>
    <scope>NUCLEOTIDE SEQUENCE</scope>
    <source>
        <strain evidence="1">NYM1</strain>
    </source>
</reference>
<name>A0AAT9JGR8_9VIRU</name>
<protein>
    <submittedName>
        <fullName evidence="1">ORF26</fullName>
    </submittedName>
</protein>
<sequence>MGIGETKMNNTALLYLSFCAAFNSDDKEDEEIIQCVVNETLLCLRLVIEDKWNEGL</sequence>
<dbReference type="EMBL" id="BK067792">
    <property type="protein sequence ID" value="DBA52233.1"/>
    <property type="molecule type" value="Genomic_DNA"/>
</dbReference>
<reference evidence="1" key="1">
    <citation type="journal article" date="2024" name="Environ. Microbiol. Rep.">
        <title>Hiding in plain sight: The discovery of complete genomes of 11 hypothetical spindle-shaped viruses that putatively infect mesophilic ammonia-oxidizing archaea.</title>
        <authorList>
            <person name="Ni Y."/>
            <person name="Xu T."/>
            <person name="Yan S."/>
            <person name="Chen L."/>
            <person name="Wang Y."/>
        </authorList>
    </citation>
    <scope>NUCLEOTIDE SEQUENCE</scope>
    <source>
        <strain evidence="1">NYM1</strain>
    </source>
</reference>
<proteinExistence type="predicted"/>
<organism evidence="1">
    <name type="scientific">Nitrosopumilaceae spindle-shaped virus</name>
    <dbReference type="NCBI Taxonomy" id="3065433"/>
    <lineage>
        <taxon>Viruses</taxon>
    </lineage>
</organism>
<accession>A0AAT9JGR8</accession>